<feature type="domain" description="Response regulatory" evidence="8">
    <location>
        <begin position="3"/>
        <end position="118"/>
    </location>
</feature>
<dbReference type="CDD" id="cd06170">
    <property type="entry name" value="LuxR_C_like"/>
    <property type="match status" value="1"/>
</dbReference>
<dbReference type="SMART" id="SM00421">
    <property type="entry name" value="HTH_LUXR"/>
    <property type="match status" value="1"/>
</dbReference>
<dbReference type="eggNOG" id="COG2197">
    <property type="taxonomic scope" value="Bacteria"/>
</dbReference>
<dbReference type="GO" id="GO:0005737">
    <property type="term" value="C:cytoplasm"/>
    <property type="evidence" value="ECO:0007669"/>
    <property type="project" value="UniProtKB-SubCell"/>
</dbReference>
<evidence type="ECO:0000259" key="7">
    <source>
        <dbReference type="PROSITE" id="PS50043"/>
    </source>
</evidence>
<dbReference type="InterPro" id="IPR011006">
    <property type="entry name" value="CheY-like_superfamily"/>
</dbReference>
<dbReference type="PROSITE" id="PS50043">
    <property type="entry name" value="HTH_LUXR_2"/>
    <property type="match status" value="1"/>
</dbReference>
<accession>A0A0A5I5J4</accession>
<reference evidence="9 10" key="1">
    <citation type="submission" date="2013-08" db="EMBL/GenBank/DDBJ databases">
        <authorList>
            <person name="Huang J."/>
            <person name="Wang G."/>
        </authorList>
    </citation>
    <scope>NUCLEOTIDE SEQUENCE [LARGE SCALE GENOMIC DNA]</scope>
    <source>
        <strain evidence="9 10">JSM 076056</strain>
    </source>
</reference>
<dbReference type="STRING" id="1385510.GCA_000425205_02616"/>
<name>A0A0A5I5J4_9BACI</name>
<dbReference type="EMBL" id="AVPE01000011">
    <property type="protein sequence ID" value="KGX91097.1"/>
    <property type="molecule type" value="Genomic_DNA"/>
</dbReference>
<evidence type="ECO:0000256" key="2">
    <source>
        <dbReference type="ARBA" id="ARBA00022553"/>
    </source>
</evidence>
<evidence type="ECO:0000256" key="1">
    <source>
        <dbReference type="ARBA" id="ARBA00004496"/>
    </source>
</evidence>
<keyword evidence="4" id="KW-0238">DNA-binding</keyword>
<keyword evidence="5" id="KW-0804">Transcription</keyword>
<dbReference type="InterPro" id="IPR001789">
    <property type="entry name" value="Sig_transdc_resp-reg_receiver"/>
</dbReference>
<dbReference type="PANTHER" id="PTHR43214">
    <property type="entry name" value="TWO-COMPONENT RESPONSE REGULATOR"/>
    <property type="match status" value="1"/>
</dbReference>
<dbReference type="OrthoDB" id="118459at2"/>
<dbReference type="Gene3D" id="3.40.50.2300">
    <property type="match status" value="1"/>
</dbReference>
<dbReference type="Proteomes" id="UP000030528">
    <property type="component" value="Unassembled WGS sequence"/>
</dbReference>
<evidence type="ECO:0000256" key="5">
    <source>
        <dbReference type="ARBA" id="ARBA00023163"/>
    </source>
</evidence>
<evidence type="ECO:0000313" key="9">
    <source>
        <dbReference type="EMBL" id="KGX91097.1"/>
    </source>
</evidence>
<dbReference type="SUPFAM" id="SSF46894">
    <property type="entry name" value="C-terminal effector domain of the bipartite response regulators"/>
    <property type="match status" value="1"/>
</dbReference>
<dbReference type="Pfam" id="PF00072">
    <property type="entry name" value="Response_reg"/>
    <property type="match status" value="1"/>
</dbReference>
<dbReference type="GO" id="GO:0006355">
    <property type="term" value="P:regulation of DNA-templated transcription"/>
    <property type="evidence" value="ECO:0007669"/>
    <property type="project" value="InterPro"/>
</dbReference>
<comment type="caution">
    <text evidence="9">The sequence shown here is derived from an EMBL/GenBank/DDBJ whole genome shotgun (WGS) entry which is preliminary data.</text>
</comment>
<keyword evidence="3" id="KW-0805">Transcription regulation</keyword>
<comment type="subcellular location">
    <subcellularLocation>
        <location evidence="1">Cytoplasm</location>
    </subcellularLocation>
</comment>
<evidence type="ECO:0000256" key="3">
    <source>
        <dbReference type="ARBA" id="ARBA00023015"/>
    </source>
</evidence>
<dbReference type="PROSITE" id="PS50110">
    <property type="entry name" value="RESPONSE_REGULATORY"/>
    <property type="match status" value="1"/>
</dbReference>
<dbReference type="PANTHER" id="PTHR43214:SF1">
    <property type="entry name" value="TRANSCRIPTIONAL REGULATORY PROTEIN COMA"/>
    <property type="match status" value="1"/>
</dbReference>
<evidence type="ECO:0000256" key="6">
    <source>
        <dbReference type="PROSITE-ProRule" id="PRU00169"/>
    </source>
</evidence>
<dbReference type="AlphaFoldDB" id="A0A0A5I5J4"/>
<feature type="modified residue" description="4-aspartylphosphate" evidence="6">
    <location>
        <position position="53"/>
    </location>
</feature>
<dbReference type="Pfam" id="PF00196">
    <property type="entry name" value="GerE"/>
    <property type="match status" value="1"/>
</dbReference>
<dbReference type="GO" id="GO:0000160">
    <property type="term" value="P:phosphorelay signal transduction system"/>
    <property type="evidence" value="ECO:0007669"/>
    <property type="project" value="InterPro"/>
</dbReference>
<protein>
    <submittedName>
        <fullName evidence="9">LuxR family transcriptional regulator</fullName>
    </submittedName>
</protein>
<proteinExistence type="predicted"/>
<evidence type="ECO:0000256" key="4">
    <source>
        <dbReference type="ARBA" id="ARBA00023125"/>
    </source>
</evidence>
<dbReference type="PRINTS" id="PR00038">
    <property type="entry name" value="HTHLUXR"/>
</dbReference>
<dbReference type="InterPro" id="IPR000792">
    <property type="entry name" value="Tscrpt_reg_LuxR_C"/>
</dbReference>
<keyword evidence="10" id="KW-1185">Reference proteome</keyword>
<dbReference type="SMART" id="SM00448">
    <property type="entry name" value="REC"/>
    <property type="match status" value="1"/>
</dbReference>
<gene>
    <name evidence="9" type="ORF">N781_05205</name>
</gene>
<keyword evidence="2 6" id="KW-0597">Phosphoprotein</keyword>
<sequence>MIRILLVDDHPSVGEGTKVIIEREADMEVTIVESPIEAIERVENAEFECMLFDLKMPGMNGIELVKKVRSMGVHVPILIYTGHDIGPYFNTLVKAGASGFINKTERKEELIRSIRSAMNGKVLLPISLFKELRRMEVQVEEAKEEEEASEEISITQKEQELLKRLAEGKSNKEIASMYYKSQRTIEYNLTDLFKKLKVKSRAEAVLKSKQWGIIGEEIE</sequence>
<dbReference type="InterPro" id="IPR058245">
    <property type="entry name" value="NreC/VraR/RcsB-like_REC"/>
</dbReference>
<evidence type="ECO:0000259" key="8">
    <source>
        <dbReference type="PROSITE" id="PS50110"/>
    </source>
</evidence>
<dbReference type="CDD" id="cd17535">
    <property type="entry name" value="REC_NarL-like"/>
    <property type="match status" value="1"/>
</dbReference>
<organism evidence="9 10">
    <name type="scientific">Pontibacillus halophilus JSM 076056 = DSM 19796</name>
    <dbReference type="NCBI Taxonomy" id="1385510"/>
    <lineage>
        <taxon>Bacteria</taxon>
        <taxon>Bacillati</taxon>
        <taxon>Bacillota</taxon>
        <taxon>Bacilli</taxon>
        <taxon>Bacillales</taxon>
        <taxon>Bacillaceae</taxon>
        <taxon>Pontibacillus</taxon>
    </lineage>
</organism>
<dbReference type="InterPro" id="IPR016032">
    <property type="entry name" value="Sig_transdc_resp-reg_C-effctor"/>
</dbReference>
<dbReference type="GO" id="GO:0003677">
    <property type="term" value="F:DNA binding"/>
    <property type="evidence" value="ECO:0007669"/>
    <property type="project" value="UniProtKB-KW"/>
</dbReference>
<dbReference type="InterPro" id="IPR039420">
    <property type="entry name" value="WalR-like"/>
</dbReference>
<dbReference type="SUPFAM" id="SSF52172">
    <property type="entry name" value="CheY-like"/>
    <property type="match status" value="1"/>
</dbReference>
<evidence type="ECO:0000313" key="10">
    <source>
        <dbReference type="Proteomes" id="UP000030528"/>
    </source>
</evidence>
<dbReference type="RefSeq" id="WP_026800938.1">
    <property type="nucleotide sequence ID" value="NZ_AULI01000011.1"/>
</dbReference>
<feature type="domain" description="HTH luxR-type" evidence="7">
    <location>
        <begin position="147"/>
        <end position="212"/>
    </location>
</feature>